<dbReference type="Proteomes" id="UP001145114">
    <property type="component" value="Unassembled WGS sequence"/>
</dbReference>
<organism evidence="1 2">
    <name type="scientific">Spiromyces aspiralis</name>
    <dbReference type="NCBI Taxonomy" id="68401"/>
    <lineage>
        <taxon>Eukaryota</taxon>
        <taxon>Fungi</taxon>
        <taxon>Fungi incertae sedis</taxon>
        <taxon>Zoopagomycota</taxon>
        <taxon>Kickxellomycotina</taxon>
        <taxon>Kickxellomycetes</taxon>
        <taxon>Kickxellales</taxon>
        <taxon>Kickxellaceae</taxon>
        <taxon>Spiromyces</taxon>
    </lineage>
</organism>
<dbReference type="EMBL" id="JAMZIH010005257">
    <property type="protein sequence ID" value="KAJ1675548.1"/>
    <property type="molecule type" value="Genomic_DNA"/>
</dbReference>
<sequence length="1518" mass="165752">MSDNGVELLATALYVHGMKDRDPNNHGDLLDACLLVAKYYPQVWEQDEGGAAEIGRRRVDAYVTGILKFLATGCPLAPQISYPSVVVLLSRLPPSISQTPTFTASFFDAMWDGLRRLEQNTGTPTAAASPSSTKDHVAFTKSLCECLSWICTRFGSRHGISSKSEREIPPPLSSPSSSELPKFATKEVDRLWHYYLHHPSEAGNLAEPIANFYLSLVSAPHTNALLEQLWSQTVWFVLKKLTASTTAPIVTFAATVYKSASRQVAMEGGSTTSGDSCKSLGELVRWALQLIRKLKQASERLSQLDAPREEDKEVARIISRELITQVPQVVFQSQGDGVESDAVASVAIGQLTTLFEQMGIKPGEDSEATELVVSRLRYEVDEGDFSNALAMTNAYVSRLTEWENAGGKTFSASGAIQRLLNAIIGAQIFGPESSTSPLPALDAYVERLMQELPRESNTLAKSEVDSGVAIMLTCLSQFLDDTSCSLVSERVGNGVLVWVVSAVYDCYRKALRQSFAEADEASDDNEISEDDDGEDRHGASSRLAASWFLAEILKTWRVLASRDASKARFIGHILGGSNEVSAKSLFVIFELASNTSSSLPDTLQLASVTSSTAGVNIAASTAWSAVLVGAQQLGKQDALFAAIADSIAGFLHECTHPVDLLALLAGDLLKIVAAKSETADHQGDNSCGAQRQIWEKLVLTGQSRWHAALGDRVISNGNDDLMRYVVGNDDKLTVGYTAGAAPGTWYLIARGPERAKPCELPAVDRWGLTQFARQAVFMADLLHLLGASSSIDALVSIGMSSRGNASCVASLVLHLAMAWNMISDATLSGYVSANYVTEFARSGEEFVEESRALLQQTQHRIVAWIARLLGDRRFVAEPVSWQGDADVVSSGHRSDDWVLQMMHELATTASEGDRDTASVQSLWSVTVAKCLRWEDHEGVRPAHCIYRDRVLGSLAFWYNWARPPTPSHLEVDCLSPLQQRLVARRHPLDTPRLLSLSAVLGALNVRQHCARLPTLAMLIRDLLGMMSDSMANPKSLVGYLCLVNELVPLARNSLDGSLLFTSIVDSADSICKRYPLPEHAAGARPLSDDAYNATITLNCLCARLVSLSCASANRIDAASVTRVAASLLQPWIDSAVAHGSSKAGSGGYPWIAVIVFAADALHSLIRVADEKLDDIGKVELALRPLVDKLMEASMNSAQLHNCTWAAARCQKRIVGVVADAMRCRVYTRNVTLSDARLQRQLLNTPAASSLAYFGLISDPTNILGFVNTDDDMDALLGVVAQSAKNLADAGDVYHRDSLMYLDSDTLDRETSSGCLTHLLVAILTITTYANAITAIPEQREIFEQRFKESKILDKVVPTLAQLLHVYPASNMYRPFNLERWDVRSLDKDSLDTSSSVAIRLMAAHSLYQLLWALPATFRTWLLGHKNHGFRQAVEGYAVKYLSPDLVRRELQIIADNDHGSVSKVLREQMGSSGAKISYKLRQVTLKYTVDETTLEAVVRLPENYPLNPPEFQTVRRIA</sequence>
<evidence type="ECO:0000313" key="2">
    <source>
        <dbReference type="Proteomes" id="UP001145114"/>
    </source>
</evidence>
<accession>A0ACC1HK83</accession>
<keyword evidence="2" id="KW-1185">Reference proteome</keyword>
<gene>
    <name evidence="1" type="ORF">EV182_001049</name>
</gene>
<name>A0ACC1HK83_9FUNG</name>
<evidence type="ECO:0000313" key="1">
    <source>
        <dbReference type="EMBL" id="KAJ1675548.1"/>
    </source>
</evidence>
<comment type="caution">
    <text evidence="1">The sequence shown here is derived from an EMBL/GenBank/DDBJ whole genome shotgun (WGS) entry which is preliminary data.</text>
</comment>
<reference evidence="1" key="1">
    <citation type="submission" date="2022-06" db="EMBL/GenBank/DDBJ databases">
        <title>Phylogenomic reconstructions and comparative analyses of Kickxellomycotina fungi.</title>
        <authorList>
            <person name="Reynolds N.K."/>
            <person name="Stajich J.E."/>
            <person name="Barry K."/>
            <person name="Grigoriev I.V."/>
            <person name="Crous P."/>
            <person name="Smith M.E."/>
        </authorList>
    </citation>
    <scope>NUCLEOTIDE SEQUENCE</scope>
    <source>
        <strain evidence="1">RSA 2271</strain>
    </source>
</reference>
<feature type="non-terminal residue" evidence="1">
    <location>
        <position position="1518"/>
    </location>
</feature>
<protein>
    <submittedName>
        <fullName evidence="1">Uncharacterized protein</fullName>
    </submittedName>
</protein>
<proteinExistence type="predicted"/>